<gene>
    <name evidence="2" type="primary">vlmB-1</name>
    <name evidence="2" type="ORF">C8034_v008870</name>
</gene>
<dbReference type="InterPro" id="IPR006683">
    <property type="entry name" value="Thioestr_dom"/>
</dbReference>
<feature type="domain" description="Thioesterase" evidence="1">
    <location>
        <begin position="103"/>
        <end position="186"/>
    </location>
</feature>
<evidence type="ECO:0000313" key="2">
    <source>
        <dbReference type="EMBL" id="TEA19729.1"/>
    </source>
</evidence>
<name>A0A4V3I3P5_9PEZI</name>
<evidence type="ECO:0000313" key="3">
    <source>
        <dbReference type="Proteomes" id="UP000295604"/>
    </source>
</evidence>
<sequence length="201" mass="21305">MSETSAVKAKTNTDALPQSVDELGALPWVRALLTAPGTTTFVPQSRDPANTHPHDRFFGKTLNNPDGVPTCVCFFHGDAPGRAPIAEISTLFALSRGVDGYPNVAHGGLVGVLVDEVLGILIQHNMNTDRDGPVFKMNTVTASMGIKYLKPIVTPGVVLGVGRIKEISGKRLLLGAVIKDANGVELATCDAVWIALPRPKM</sequence>
<dbReference type="Proteomes" id="UP000295604">
    <property type="component" value="Unassembled WGS sequence"/>
</dbReference>
<dbReference type="CDD" id="cd03443">
    <property type="entry name" value="PaaI_thioesterase"/>
    <property type="match status" value="1"/>
</dbReference>
<organism evidence="2 3">
    <name type="scientific">Colletotrichum sidae</name>
    <dbReference type="NCBI Taxonomy" id="1347389"/>
    <lineage>
        <taxon>Eukaryota</taxon>
        <taxon>Fungi</taxon>
        <taxon>Dikarya</taxon>
        <taxon>Ascomycota</taxon>
        <taxon>Pezizomycotina</taxon>
        <taxon>Sordariomycetes</taxon>
        <taxon>Hypocreomycetidae</taxon>
        <taxon>Glomerellales</taxon>
        <taxon>Glomerellaceae</taxon>
        <taxon>Colletotrichum</taxon>
        <taxon>Colletotrichum orbiculare species complex</taxon>
    </lineage>
</organism>
<comment type="caution">
    <text evidence="2">The sequence shown here is derived from an EMBL/GenBank/DDBJ whole genome shotgun (WGS) entry which is preliminary data.</text>
</comment>
<dbReference type="AlphaFoldDB" id="A0A4V3I3P5"/>
<dbReference type="PANTHER" id="PTHR47260">
    <property type="entry name" value="UPF0644 PROTEIN PB2B4.06"/>
    <property type="match status" value="1"/>
</dbReference>
<dbReference type="InterPro" id="IPR029069">
    <property type="entry name" value="HotDog_dom_sf"/>
</dbReference>
<dbReference type="SUPFAM" id="SSF54637">
    <property type="entry name" value="Thioesterase/thiol ester dehydrase-isomerase"/>
    <property type="match status" value="1"/>
</dbReference>
<dbReference type="Pfam" id="PF03061">
    <property type="entry name" value="4HBT"/>
    <property type="match status" value="1"/>
</dbReference>
<dbReference type="Gene3D" id="3.10.129.10">
    <property type="entry name" value="Hotdog Thioesterase"/>
    <property type="match status" value="1"/>
</dbReference>
<protein>
    <submittedName>
        <fullName evidence="2">Verlamelin biosynthesis protein B</fullName>
    </submittedName>
</protein>
<accession>A0A4V3I3P5</accession>
<evidence type="ECO:0000259" key="1">
    <source>
        <dbReference type="Pfam" id="PF03061"/>
    </source>
</evidence>
<dbReference type="InterPro" id="IPR052061">
    <property type="entry name" value="PTE-AB_protein"/>
</dbReference>
<reference evidence="2 3" key="1">
    <citation type="submission" date="2018-11" db="EMBL/GenBank/DDBJ databases">
        <title>Genome sequence and assembly of Colletotrichum sidae.</title>
        <authorList>
            <person name="Gan P."/>
            <person name="Shirasu K."/>
        </authorList>
    </citation>
    <scope>NUCLEOTIDE SEQUENCE [LARGE SCALE GENOMIC DNA]</scope>
    <source>
        <strain evidence="2 3">CBS 518.97</strain>
    </source>
</reference>
<proteinExistence type="predicted"/>
<dbReference type="EMBL" id="QAPF01000042">
    <property type="protein sequence ID" value="TEA19729.1"/>
    <property type="molecule type" value="Genomic_DNA"/>
</dbReference>
<dbReference type="PANTHER" id="PTHR47260:SF6">
    <property type="entry name" value="THIOESTERASE DOMAIN-CONTAINING PROTEIN"/>
    <property type="match status" value="1"/>
</dbReference>
<keyword evidence="3" id="KW-1185">Reference proteome</keyword>